<dbReference type="Pfam" id="PF00254">
    <property type="entry name" value="FKBP_C"/>
    <property type="match status" value="1"/>
</dbReference>
<dbReference type="EC" id="5.2.1.8" evidence="3 6"/>
<dbReference type="PANTHER" id="PTHR43811">
    <property type="entry name" value="FKBP-TYPE PEPTIDYL-PROLYL CIS-TRANS ISOMERASE FKPA"/>
    <property type="match status" value="1"/>
</dbReference>
<evidence type="ECO:0000256" key="5">
    <source>
        <dbReference type="ARBA" id="ARBA00023235"/>
    </source>
</evidence>
<evidence type="ECO:0000256" key="7">
    <source>
        <dbReference type="SAM" id="MobiDB-lite"/>
    </source>
</evidence>
<evidence type="ECO:0000256" key="3">
    <source>
        <dbReference type="ARBA" id="ARBA00013194"/>
    </source>
</evidence>
<evidence type="ECO:0000313" key="10">
    <source>
        <dbReference type="Proteomes" id="UP001220610"/>
    </source>
</evidence>
<dbReference type="Proteomes" id="UP001220610">
    <property type="component" value="Chromosome"/>
</dbReference>
<name>A0AAJ5WS15_9BACT</name>
<dbReference type="SUPFAM" id="SSF54534">
    <property type="entry name" value="FKBP-like"/>
    <property type="match status" value="1"/>
</dbReference>
<evidence type="ECO:0000256" key="6">
    <source>
        <dbReference type="PROSITE-ProRule" id="PRU00277"/>
    </source>
</evidence>
<dbReference type="AlphaFoldDB" id="A0AAJ5WS15"/>
<comment type="similarity">
    <text evidence="2">Belongs to the FKBP-type PPIase family.</text>
</comment>
<sequence length="328" mass="35639">MKKSAIILSTLLVAILFAACSGGSFKKTRSGLLYKIISTDKSQPVVKRGNILKLHFVQKVRDSVLGESFGKMPYYAPVDSVGSVYNPAEVFPLVRKGDSVVVVLMADTLAKKGAQLPPFITRKDKITLSFKIIDVFTSDSLADVDRQAEMTKEQQRVQAEAEATKAKDAKLLEEYIAKNKLQVGKTANGVYYEIQSAGSGPTADSGKMVSIKYTGYTLEGKYFDSNMDSTKQVNKHPLDPFTFQAGVQGAIQGMLEGVTHFKKGDKGRLLIPSSLAYGPNPPPGGTIKANEVLIFDIEIVDVKERENAMAPPPPPPPSGRPSAMPQRR</sequence>
<keyword evidence="4 6" id="KW-0697">Rotamase</keyword>
<feature type="compositionally biased region" description="Pro residues" evidence="7">
    <location>
        <begin position="310"/>
        <end position="319"/>
    </location>
</feature>
<dbReference type="Gene3D" id="3.10.50.40">
    <property type="match status" value="1"/>
</dbReference>
<evidence type="ECO:0000313" key="9">
    <source>
        <dbReference type="EMBL" id="WEK34652.1"/>
    </source>
</evidence>
<dbReference type="EMBL" id="CP119311">
    <property type="protein sequence ID" value="WEK34652.1"/>
    <property type="molecule type" value="Genomic_DNA"/>
</dbReference>
<gene>
    <name evidence="9" type="ORF">P0Y53_19370</name>
</gene>
<evidence type="ECO:0000256" key="1">
    <source>
        <dbReference type="ARBA" id="ARBA00000971"/>
    </source>
</evidence>
<proteinExistence type="inferred from homology"/>
<dbReference type="GO" id="GO:0003755">
    <property type="term" value="F:peptidyl-prolyl cis-trans isomerase activity"/>
    <property type="evidence" value="ECO:0007669"/>
    <property type="project" value="UniProtKB-KW"/>
</dbReference>
<accession>A0AAJ5WS15</accession>
<feature type="domain" description="PPIase FKBP-type" evidence="8">
    <location>
        <begin position="206"/>
        <end position="303"/>
    </location>
</feature>
<evidence type="ECO:0000256" key="2">
    <source>
        <dbReference type="ARBA" id="ARBA00006577"/>
    </source>
</evidence>
<dbReference type="PROSITE" id="PS50059">
    <property type="entry name" value="FKBP_PPIASE"/>
    <property type="match status" value="1"/>
</dbReference>
<evidence type="ECO:0000259" key="8">
    <source>
        <dbReference type="PROSITE" id="PS50059"/>
    </source>
</evidence>
<dbReference type="PROSITE" id="PS51257">
    <property type="entry name" value="PROKAR_LIPOPROTEIN"/>
    <property type="match status" value="1"/>
</dbReference>
<organism evidence="9 10">
    <name type="scientific">Candidatus Pseudobacter hemicellulosilyticus</name>
    <dbReference type="NCBI Taxonomy" id="3121375"/>
    <lineage>
        <taxon>Bacteria</taxon>
        <taxon>Pseudomonadati</taxon>
        <taxon>Bacteroidota</taxon>
        <taxon>Chitinophagia</taxon>
        <taxon>Chitinophagales</taxon>
        <taxon>Chitinophagaceae</taxon>
        <taxon>Pseudobacter</taxon>
    </lineage>
</organism>
<dbReference type="InterPro" id="IPR001179">
    <property type="entry name" value="PPIase_FKBP_dom"/>
</dbReference>
<protein>
    <recommendedName>
        <fullName evidence="3 6">peptidylprolyl isomerase</fullName>
        <ecNumber evidence="3 6">5.2.1.8</ecNumber>
    </recommendedName>
</protein>
<dbReference type="InterPro" id="IPR046357">
    <property type="entry name" value="PPIase_dom_sf"/>
</dbReference>
<feature type="region of interest" description="Disordered" evidence="7">
    <location>
        <begin position="304"/>
        <end position="328"/>
    </location>
</feature>
<comment type="catalytic activity">
    <reaction evidence="1 6">
        <text>[protein]-peptidylproline (omega=180) = [protein]-peptidylproline (omega=0)</text>
        <dbReference type="Rhea" id="RHEA:16237"/>
        <dbReference type="Rhea" id="RHEA-COMP:10747"/>
        <dbReference type="Rhea" id="RHEA-COMP:10748"/>
        <dbReference type="ChEBI" id="CHEBI:83833"/>
        <dbReference type="ChEBI" id="CHEBI:83834"/>
        <dbReference type="EC" id="5.2.1.8"/>
    </reaction>
</comment>
<reference evidence="9" key="1">
    <citation type="submission" date="2023-03" db="EMBL/GenBank/DDBJ databases">
        <title>Andean soil-derived lignocellulolytic bacterial consortium as a source of novel taxa and putative plastic-active enzymes.</title>
        <authorList>
            <person name="Diaz-Garcia L."/>
            <person name="Chuvochina M."/>
            <person name="Feuerriegel G."/>
            <person name="Bunk B."/>
            <person name="Sproer C."/>
            <person name="Streit W.R."/>
            <person name="Rodriguez L.M."/>
            <person name="Overmann J."/>
            <person name="Jimenez D.J."/>
        </authorList>
    </citation>
    <scope>NUCLEOTIDE SEQUENCE</scope>
    <source>
        <strain evidence="9">MAG 7</strain>
    </source>
</reference>
<evidence type="ECO:0000256" key="4">
    <source>
        <dbReference type="ARBA" id="ARBA00023110"/>
    </source>
</evidence>
<keyword evidence="5 6" id="KW-0413">Isomerase</keyword>
<dbReference type="PANTHER" id="PTHR43811:SF19">
    <property type="entry name" value="39 KDA FK506-BINDING NUCLEAR PROTEIN"/>
    <property type="match status" value="1"/>
</dbReference>